<accession>A0A2P5VVU2</accession>
<protein>
    <submittedName>
        <fullName evidence="2">Uncharacterized protein</fullName>
    </submittedName>
</protein>
<feature type="region of interest" description="Disordered" evidence="1">
    <location>
        <begin position="30"/>
        <end position="58"/>
    </location>
</feature>
<evidence type="ECO:0000313" key="3">
    <source>
        <dbReference type="Proteomes" id="UP000239757"/>
    </source>
</evidence>
<sequence length="107" mass="11957">MVLQRLSMISQDNTAIHVFRFPMMVGTETKKFSGRGRADSTNTDRPEQRQKLRGQAALGVSQGWDTEGTALYNAGPSDYLHAHRYEEFNADYGTQTTPMTAHCCQNG</sequence>
<dbReference type="EMBL" id="KZ670603">
    <property type="protein sequence ID" value="PPR82945.1"/>
    <property type="molecule type" value="Genomic_DNA"/>
</dbReference>
<name>A0A2P5VVU2_GOSBA</name>
<evidence type="ECO:0000256" key="1">
    <source>
        <dbReference type="SAM" id="MobiDB-lite"/>
    </source>
</evidence>
<feature type="compositionally biased region" description="Basic and acidic residues" evidence="1">
    <location>
        <begin position="30"/>
        <end position="50"/>
    </location>
</feature>
<proteinExistence type="predicted"/>
<organism evidence="2 3">
    <name type="scientific">Gossypium barbadense</name>
    <name type="common">Sea Island cotton</name>
    <name type="synonym">Hibiscus barbadensis</name>
    <dbReference type="NCBI Taxonomy" id="3634"/>
    <lineage>
        <taxon>Eukaryota</taxon>
        <taxon>Viridiplantae</taxon>
        <taxon>Streptophyta</taxon>
        <taxon>Embryophyta</taxon>
        <taxon>Tracheophyta</taxon>
        <taxon>Spermatophyta</taxon>
        <taxon>Magnoliopsida</taxon>
        <taxon>eudicotyledons</taxon>
        <taxon>Gunneridae</taxon>
        <taxon>Pentapetalae</taxon>
        <taxon>rosids</taxon>
        <taxon>malvids</taxon>
        <taxon>Malvales</taxon>
        <taxon>Malvaceae</taxon>
        <taxon>Malvoideae</taxon>
        <taxon>Gossypium</taxon>
    </lineage>
</organism>
<gene>
    <name evidence="2" type="ORF">GOBAR_AA37774</name>
</gene>
<reference evidence="2 3" key="1">
    <citation type="submission" date="2015-01" db="EMBL/GenBank/DDBJ databases">
        <title>Genome of allotetraploid Gossypium barbadense reveals genomic plasticity and fiber elongation in cotton evolution.</title>
        <authorList>
            <person name="Chen X."/>
            <person name="Liu X."/>
            <person name="Zhao B."/>
            <person name="Zheng H."/>
            <person name="Hu Y."/>
            <person name="Lu G."/>
            <person name="Yang C."/>
            <person name="Chen J."/>
            <person name="Shan C."/>
            <person name="Zhang L."/>
            <person name="Zhou Y."/>
            <person name="Wang L."/>
            <person name="Guo W."/>
            <person name="Bai Y."/>
            <person name="Ruan J."/>
            <person name="Shangguan X."/>
            <person name="Mao Y."/>
            <person name="Jiang J."/>
            <person name="Zhu Y."/>
            <person name="Lei J."/>
            <person name="Kang H."/>
            <person name="Chen S."/>
            <person name="He X."/>
            <person name="Wang R."/>
            <person name="Wang Y."/>
            <person name="Chen J."/>
            <person name="Wang L."/>
            <person name="Yu S."/>
            <person name="Wang B."/>
            <person name="Wei J."/>
            <person name="Song S."/>
            <person name="Lu X."/>
            <person name="Gao Z."/>
            <person name="Gu W."/>
            <person name="Deng X."/>
            <person name="Ma D."/>
            <person name="Wang S."/>
            <person name="Liang W."/>
            <person name="Fang L."/>
            <person name="Cai C."/>
            <person name="Zhu X."/>
            <person name="Zhou B."/>
            <person name="Zhang Y."/>
            <person name="Chen Z."/>
            <person name="Xu S."/>
            <person name="Zhu R."/>
            <person name="Wang S."/>
            <person name="Zhang T."/>
            <person name="Zhao G."/>
        </authorList>
    </citation>
    <scope>NUCLEOTIDE SEQUENCE [LARGE SCALE GENOMIC DNA]</scope>
    <source>
        <strain evidence="3">cv. Xinhai21</strain>
        <tissue evidence="2">Leaf</tissue>
    </source>
</reference>
<evidence type="ECO:0000313" key="2">
    <source>
        <dbReference type="EMBL" id="PPR82945.1"/>
    </source>
</evidence>
<dbReference type="AlphaFoldDB" id="A0A2P5VVU2"/>
<dbReference type="Proteomes" id="UP000239757">
    <property type="component" value="Unassembled WGS sequence"/>
</dbReference>